<evidence type="ECO:0000313" key="2">
    <source>
        <dbReference type="Proteomes" id="UP001307889"/>
    </source>
</evidence>
<proteinExistence type="predicted"/>
<gene>
    <name evidence="1" type="ORF">NTJ_04456</name>
</gene>
<protein>
    <submittedName>
        <fullName evidence="1">Uncharacterized protein</fullName>
    </submittedName>
</protein>
<dbReference type="EMBL" id="AP028911">
    <property type="protein sequence ID" value="BES91648.1"/>
    <property type="molecule type" value="Genomic_DNA"/>
</dbReference>
<keyword evidence="2" id="KW-1185">Reference proteome</keyword>
<organism evidence="1 2">
    <name type="scientific">Nesidiocoris tenuis</name>
    <dbReference type="NCBI Taxonomy" id="355587"/>
    <lineage>
        <taxon>Eukaryota</taxon>
        <taxon>Metazoa</taxon>
        <taxon>Ecdysozoa</taxon>
        <taxon>Arthropoda</taxon>
        <taxon>Hexapoda</taxon>
        <taxon>Insecta</taxon>
        <taxon>Pterygota</taxon>
        <taxon>Neoptera</taxon>
        <taxon>Paraneoptera</taxon>
        <taxon>Hemiptera</taxon>
        <taxon>Heteroptera</taxon>
        <taxon>Panheteroptera</taxon>
        <taxon>Cimicomorpha</taxon>
        <taxon>Miridae</taxon>
        <taxon>Dicyphina</taxon>
        <taxon>Nesidiocoris</taxon>
    </lineage>
</organism>
<evidence type="ECO:0000313" key="1">
    <source>
        <dbReference type="EMBL" id="BES91648.1"/>
    </source>
</evidence>
<sequence>MGETKRTGDGTFGGVRGKTVGRQTETVGIAGRWSCGAVELRRAPPVSSQCPFRRARRPYVTETLGRGYILRSDVPRDGKLPPLFVRAAR</sequence>
<accession>A0ABN7AHA7</accession>
<dbReference type="Proteomes" id="UP001307889">
    <property type="component" value="Chromosome 3"/>
</dbReference>
<name>A0ABN7AHA7_9HEMI</name>
<reference evidence="1 2" key="1">
    <citation type="submission" date="2023-09" db="EMBL/GenBank/DDBJ databases">
        <title>Nesidiocoris tenuis whole genome shotgun sequence.</title>
        <authorList>
            <person name="Shibata T."/>
            <person name="Shimoda M."/>
            <person name="Kobayashi T."/>
            <person name="Uehara T."/>
        </authorList>
    </citation>
    <scope>NUCLEOTIDE SEQUENCE [LARGE SCALE GENOMIC DNA]</scope>
    <source>
        <strain evidence="1 2">Japan</strain>
    </source>
</reference>